<dbReference type="Proteomes" id="UP000000440">
    <property type="component" value="Chromosome"/>
</dbReference>
<organism evidence="2 3">
    <name type="scientific">Thermosynechococcus vestitus (strain NIES-2133 / IAM M-273 / BP-1)</name>
    <dbReference type="NCBI Taxonomy" id="197221"/>
    <lineage>
        <taxon>Bacteria</taxon>
        <taxon>Bacillati</taxon>
        <taxon>Cyanobacteriota</taxon>
        <taxon>Cyanophyceae</taxon>
        <taxon>Acaryochloridales</taxon>
        <taxon>Thermosynechococcaceae</taxon>
        <taxon>Thermosynechococcus</taxon>
    </lineage>
</organism>
<dbReference type="Gene3D" id="2.160.20.80">
    <property type="entry name" value="E3 ubiquitin-protein ligase SopA"/>
    <property type="match status" value="1"/>
</dbReference>
<dbReference type="eggNOG" id="COG1357">
    <property type="taxonomic scope" value="Bacteria"/>
</dbReference>
<dbReference type="PANTHER" id="PTHR14136:SF17">
    <property type="entry name" value="BTB_POZ DOMAIN-CONTAINING PROTEIN KCTD9"/>
    <property type="match status" value="1"/>
</dbReference>
<keyword evidence="1" id="KW-0812">Transmembrane</keyword>
<sequence length="409" mass="44746">MIGLIPLGQILMGEDNMTLRENQTASALRPSKVLAARNRWRMGWQSLRSVLLPVAMVAVLVAWGLDWHGGGVVAALVLGGLSFPLVWTSAYHWFTEDLTEEQRQFILASLGLSLAVVALMAMTGAMDWIRARFQGTNWEAVGALAEGFGALGQILVALLAAYVAWRQYVISRDLTIQQNRITQQQTIDSYFQGIADLILDDEGLLEDWPPERAIAEGRTAAILAGLDAEGKAKVIRFLSGAKLLSPLKRDRRLGRPIFDGLGGYEEDIEYGVRVINLGSMLAGADLSGTDLRWTELSDANLTGALFRNCNLTRANLAGAILQGADFTNADLSRVRLFYGTVEQASPRDRLNPPNFRTGAQTGAVVEDVNFTNVKNLSEEQRYYCCAWSGSRSRETIPGGCEGIPNKLGR</sequence>
<dbReference type="PATRIC" id="fig|197221.4.peg.882"/>
<dbReference type="Pfam" id="PF00805">
    <property type="entry name" value="Pentapeptide"/>
    <property type="match status" value="1"/>
</dbReference>
<evidence type="ECO:0000256" key="1">
    <source>
        <dbReference type="SAM" id="Phobius"/>
    </source>
</evidence>
<feature type="transmembrane region" description="Helical" evidence="1">
    <location>
        <begin position="141"/>
        <end position="165"/>
    </location>
</feature>
<dbReference type="KEGG" id="tel:tlr0837"/>
<keyword evidence="3" id="KW-1185">Reference proteome</keyword>
<keyword evidence="1" id="KW-1133">Transmembrane helix</keyword>
<keyword evidence="1" id="KW-0472">Membrane</keyword>
<dbReference type="EnsemblBacteria" id="BAC08389">
    <property type="protein sequence ID" value="BAC08389"/>
    <property type="gene ID" value="BAC08389"/>
</dbReference>
<dbReference type="STRING" id="197221.gene:10747429"/>
<gene>
    <name evidence="2" type="ordered locus">tlr0837</name>
</gene>
<feature type="transmembrane region" description="Helical" evidence="1">
    <location>
        <begin position="106"/>
        <end position="129"/>
    </location>
</feature>
<dbReference type="InterPro" id="IPR001646">
    <property type="entry name" value="5peptide_repeat"/>
</dbReference>
<dbReference type="InterPro" id="IPR051082">
    <property type="entry name" value="Pentapeptide-BTB/POZ_domain"/>
</dbReference>
<name>Q8DKM2_THEVB</name>
<reference evidence="2 3" key="1">
    <citation type="journal article" date="2002" name="DNA Res.">
        <title>Complete genome structure of the thermophilic cyanobacterium Thermosynechococcus elongatus BP-1.</title>
        <authorList>
            <person name="Nakamura Y."/>
            <person name="Kaneko T."/>
            <person name="Sato S."/>
            <person name="Ikeuchi M."/>
            <person name="Katoh H."/>
            <person name="Sasamoto S."/>
            <person name="Watanabe A."/>
            <person name="Iriguchi M."/>
            <person name="Kawashima K."/>
            <person name="Kimura T."/>
            <person name="Kishida Y."/>
            <person name="Kiyokawa C."/>
            <person name="Kohara M."/>
            <person name="Matsumoto M."/>
            <person name="Matsuno A."/>
            <person name="Nakazaki N."/>
            <person name="Shimpo S."/>
            <person name="Sugimoto M."/>
            <person name="Takeuchi C."/>
            <person name="Yamada M."/>
            <person name="Tabata S."/>
        </authorList>
    </citation>
    <scope>NUCLEOTIDE SEQUENCE [LARGE SCALE GENOMIC DNA]</scope>
    <source>
        <strain evidence="3">IAM M-273 / NIES-2133 / BP-1</strain>
    </source>
</reference>
<protein>
    <submittedName>
        <fullName evidence="2">Tlr0837 protein</fullName>
    </submittedName>
</protein>
<dbReference type="EMBL" id="BA000039">
    <property type="protein sequence ID" value="BAC08389.1"/>
    <property type="molecule type" value="Genomic_DNA"/>
</dbReference>
<dbReference type="PANTHER" id="PTHR14136">
    <property type="entry name" value="BTB_POZ DOMAIN-CONTAINING PROTEIN KCTD9"/>
    <property type="match status" value="1"/>
</dbReference>
<evidence type="ECO:0000313" key="2">
    <source>
        <dbReference type="EMBL" id="BAC08389.1"/>
    </source>
</evidence>
<accession>Q8DKM2</accession>
<proteinExistence type="predicted"/>
<evidence type="ECO:0000313" key="3">
    <source>
        <dbReference type="Proteomes" id="UP000000440"/>
    </source>
</evidence>
<dbReference type="AlphaFoldDB" id="Q8DKM2"/>
<feature type="transmembrane region" description="Helical" evidence="1">
    <location>
        <begin position="71"/>
        <end position="94"/>
    </location>
</feature>
<feature type="transmembrane region" description="Helical" evidence="1">
    <location>
        <begin position="47"/>
        <end position="65"/>
    </location>
</feature>
<dbReference type="SUPFAM" id="SSF141571">
    <property type="entry name" value="Pentapeptide repeat-like"/>
    <property type="match status" value="1"/>
</dbReference>